<dbReference type="GO" id="GO:0008233">
    <property type="term" value="F:peptidase activity"/>
    <property type="evidence" value="ECO:0007669"/>
    <property type="project" value="UniProtKB-KW"/>
</dbReference>
<evidence type="ECO:0000313" key="10">
    <source>
        <dbReference type="EMBL" id="NFF86869.1"/>
    </source>
</evidence>
<comment type="similarity">
    <text evidence="6">Belongs to the ClpA/ClpB family.</text>
</comment>
<dbReference type="InterPro" id="IPR003959">
    <property type="entry name" value="ATPase_AAA_core"/>
</dbReference>
<keyword evidence="10" id="KW-0645">Protease</keyword>
<evidence type="ECO:0000256" key="3">
    <source>
        <dbReference type="ARBA" id="ARBA00022840"/>
    </source>
</evidence>
<dbReference type="GO" id="GO:0005524">
    <property type="term" value="F:ATP binding"/>
    <property type="evidence" value="ECO:0007669"/>
    <property type="project" value="UniProtKB-KW"/>
</dbReference>
<keyword evidence="7" id="KW-0175">Coiled coil</keyword>
<name>A0A6B4RZX2_CLOBO</name>
<dbReference type="InterPro" id="IPR027417">
    <property type="entry name" value="P-loop_NTPase"/>
</dbReference>
<dbReference type="SMART" id="SM01086">
    <property type="entry name" value="ClpB_D2-small"/>
    <property type="match status" value="1"/>
</dbReference>
<dbReference type="GO" id="GO:0006508">
    <property type="term" value="P:proteolysis"/>
    <property type="evidence" value="ECO:0007669"/>
    <property type="project" value="UniProtKB-KW"/>
</dbReference>
<keyword evidence="1 5" id="KW-0677">Repeat</keyword>
<evidence type="ECO:0000256" key="6">
    <source>
        <dbReference type="RuleBase" id="RU004432"/>
    </source>
</evidence>
<dbReference type="PROSITE" id="PS51903">
    <property type="entry name" value="CLP_R"/>
    <property type="match status" value="1"/>
</dbReference>
<keyword evidence="4 6" id="KW-0143">Chaperone</keyword>
<evidence type="ECO:0000313" key="13">
    <source>
        <dbReference type="Proteomes" id="UP000476820"/>
    </source>
</evidence>
<feature type="domain" description="UVR" evidence="8">
    <location>
        <begin position="423"/>
        <end position="458"/>
    </location>
</feature>
<dbReference type="Pfam" id="PF07724">
    <property type="entry name" value="AAA_2"/>
    <property type="match status" value="1"/>
</dbReference>
<evidence type="ECO:0000256" key="2">
    <source>
        <dbReference type="ARBA" id="ARBA00022741"/>
    </source>
</evidence>
<evidence type="ECO:0000313" key="12">
    <source>
        <dbReference type="Proteomes" id="UP000473681"/>
    </source>
</evidence>
<dbReference type="Pfam" id="PF02861">
    <property type="entry name" value="Clp_N"/>
    <property type="match status" value="1"/>
</dbReference>
<keyword evidence="10" id="KW-0378">Hydrolase</keyword>
<dbReference type="SUPFAM" id="SSF52540">
    <property type="entry name" value="P-loop containing nucleoside triphosphate hydrolases"/>
    <property type="match status" value="2"/>
</dbReference>
<dbReference type="InterPro" id="IPR001943">
    <property type="entry name" value="UVR_dom"/>
</dbReference>
<dbReference type="Pfam" id="PF17871">
    <property type="entry name" value="AAA_lid_9"/>
    <property type="match status" value="1"/>
</dbReference>
<dbReference type="Proteomes" id="UP000473681">
    <property type="component" value="Unassembled WGS sequence"/>
</dbReference>
<evidence type="ECO:0000259" key="8">
    <source>
        <dbReference type="PROSITE" id="PS50151"/>
    </source>
</evidence>
<accession>A0A6B4RZX2</accession>
<protein>
    <submittedName>
        <fullName evidence="10">ATP-dependent Clp protease ATP-binding subunit</fullName>
    </submittedName>
</protein>
<proteinExistence type="inferred from homology"/>
<dbReference type="SUPFAM" id="SSF81923">
    <property type="entry name" value="Double Clp-N motif"/>
    <property type="match status" value="1"/>
</dbReference>
<dbReference type="EMBL" id="SWVK01000013">
    <property type="protein sequence ID" value="NFN35488.1"/>
    <property type="molecule type" value="Genomic_DNA"/>
</dbReference>
<dbReference type="PANTHER" id="PTHR11638">
    <property type="entry name" value="ATP-DEPENDENT CLP PROTEASE"/>
    <property type="match status" value="1"/>
</dbReference>
<dbReference type="GO" id="GO:0005737">
    <property type="term" value="C:cytoplasm"/>
    <property type="evidence" value="ECO:0007669"/>
    <property type="project" value="TreeGrafter"/>
</dbReference>
<dbReference type="Proteomes" id="UP000476820">
    <property type="component" value="Unassembled WGS sequence"/>
</dbReference>
<organism evidence="10 13">
    <name type="scientific">Clostridium botulinum</name>
    <dbReference type="NCBI Taxonomy" id="1491"/>
    <lineage>
        <taxon>Bacteria</taxon>
        <taxon>Bacillati</taxon>
        <taxon>Bacillota</taxon>
        <taxon>Clostridia</taxon>
        <taxon>Eubacteriales</taxon>
        <taxon>Clostridiaceae</taxon>
        <taxon>Clostridium</taxon>
    </lineage>
</organism>
<sequence>MSMDFNKFTERTQSIILEAQIESQEFKHGYVGTEHLLLGLVKEKGNQSKILNEFGIDDEIVRDMISRYLGYGELQMPEDDILLTPRAKRLLDESFIEAKKFSHKNVSPEHILMALLNQEEGMAYTILKNLKLDFKEIKDKLFVFLNGQYVDENEEVKSPKSEKNKTPMLDKYGRDLTQFARDGGLDPVIGRDPENQRVLEILCRRIKNNPCLIGEPGVGKTAVIEGLAQRIVEGNIPEILRDKRIVSLDLTALLAGAKYRGEFEDRLKKVMLEIEKDKSIIIFIDEIHTIIGAGAAEGAIDASNILKPALSRGQIQCIGATTINEYRKHIEKDSALERRFQPVNVGEPSKDETLIILKGLRVKYEEHHNVNITEKALEAAVDLSDRYVTDRFMPDKAIDLIDEACAKVRIKNLIPPTNLKSMEDKIKEVTKEKEECIRVQDFEKAADMRDIENNLKEELEALRKEWSDKNSNKLLNVDEEDIAEVVSAWTKIPAKKLTEKESEKLLKLENILEKRVIGQTEAVESIAKAVRRARVGIKDPNRPIGTFIFLGPTGVGKTELSKALAEAMFGDENSIIRIDMSEYMESNSVSKLIGSPPGYVGYDDGGQLTEAVRRKPYSVVLLDEIEKAHQDVFNILLQIMEDGRLTDSHGKVVNFKNTIVIMTSNVGAHQIKKQKAIGFNTSVDENSEYEKMKDNVLEELKRSFKPEFLNRIDDTIVFHKLKEEDLLDIVDLMLKSITKRLENKNIHLNFEKDSKKFLINKRVDLNYGARPLRRIITKEVEDKLSEEILLGNIKIGDRIKVNESKDNLVFTKLD</sequence>
<dbReference type="EMBL" id="SWOV01000005">
    <property type="protein sequence ID" value="NFF86869.1"/>
    <property type="molecule type" value="Genomic_DNA"/>
</dbReference>
<dbReference type="PROSITE" id="PS00871">
    <property type="entry name" value="CLPAB_2"/>
    <property type="match status" value="1"/>
</dbReference>
<dbReference type="PANTHER" id="PTHR11638:SF18">
    <property type="entry name" value="HEAT SHOCK PROTEIN 104"/>
    <property type="match status" value="1"/>
</dbReference>
<dbReference type="CDD" id="cd00009">
    <property type="entry name" value="AAA"/>
    <property type="match status" value="1"/>
</dbReference>
<dbReference type="InterPro" id="IPR028299">
    <property type="entry name" value="ClpA/B_CS2"/>
</dbReference>
<dbReference type="PRINTS" id="PR00300">
    <property type="entry name" value="CLPPROTEASEA"/>
</dbReference>
<feature type="domain" description="Clp R" evidence="9">
    <location>
        <begin position="5"/>
        <end position="148"/>
    </location>
</feature>
<keyword evidence="3 6" id="KW-0067">ATP-binding</keyword>
<evidence type="ECO:0000256" key="4">
    <source>
        <dbReference type="ARBA" id="ARBA00023186"/>
    </source>
</evidence>
<evidence type="ECO:0000313" key="11">
    <source>
        <dbReference type="EMBL" id="NFN35488.1"/>
    </source>
</evidence>
<dbReference type="InterPro" id="IPR003593">
    <property type="entry name" value="AAA+_ATPase"/>
</dbReference>
<dbReference type="SMART" id="SM00382">
    <property type="entry name" value="AAA"/>
    <property type="match status" value="2"/>
</dbReference>
<dbReference type="PROSITE" id="PS00870">
    <property type="entry name" value="CLPAB_1"/>
    <property type="match status" value="1"/>
</dbReference>
<dbReference type="FunFam" id="3.40.50.300:FF:000025">
    <property type="entry name" value="ATP-dependent Clp protease subunit"/>
    <property type="match status" value="1"/>
</dbReference>
<keyword evidence="2 6" id="KW-0547">Nucleotide-binding</keyword>
<evidence type="ECO:0000256" key="5">
    <source>
        <dbReference type="PROSITE-ProRule" id="PRU01251"/>
    </source>
</evidence>
<dbReference type="GO" id="GO:0016887">
    <property type="term" value="F:ATP hydrolysis activity"/>
    <property type="evidence" value="ECO:0007669"/>
    <property type="project" value="InterPro"/>
</dbReference>
<dbReference type="Gene3D" id="4.10.860.10">
    <property type="entry name" value="UVR domain"/>
    <property type="match status" value="1"/>
</dbReference>
<evidence type="ECO:0000256" key="1">
    <source>
        <dbReference type="ARBA" id="ARBA00022737"/>
    </source>
</evidence>
<feature type="coiled-coil region" evidence="7">
    <location>
        <begin position="419"/>
        <end position="472"/>
    </location>
</feature>
<evidence type="ECO:0000256" key="7">
    <source>
        <dbReference type="SAM" id="Coils"/>
    </source>
</evidence>
<dbReference type="Pfam" id="PF10431">
    <property type="entry name" value="ClpB_D2-small"/>
    <property type="match status" value="1"/>
</dbReference>
<dbReference type="InterPro" id="IPR001270">
    <property type="entry name" value="ClpA/B"/>
</dbReference>
<dbReference type="Pfam" id="PF00004">
    <property type="entry name" value="AAA"/>
    <property type="match status" value="1"/>
</dbReference>
<reference evidence="12 13" key="1">
    <citation type="submission" date="2019-04" db="EMBL/GenBank/DDBJ databases">
        <title>Genome sequencing of Clostridium botulinum Groups I-IV and Clostridium butyricum.</title>
        <authorList>
            <person name="Brunt J."/>
            <person name="Van Vliet A.H.M."/>
            <person name="Stringer S.C."/>
            <person name="Carter A.T."/>
            <person name="Peck M.W."/>
        </authorList>
    </citation>
    <scope>NUCLEOTIDE SEQUENCE [LARGE SCALE GENOMIC DNA]</scope>
    <source>
        <strain evidence="10 13">1605</strain>
        <strain evidence="11 12">CB-K-33E</strain>
    </source>
</reference>
<evidence type="ECO:0000259" key="9">
    <source>
        <dbReference type="PROSITE" id="PS51903"/>
    </source>
</evidence>
<comment type="caution">
    <text evidence="10">The sequence shown here is derived from an EMBL/GenBank/DDBJ whole genome shotgun (WGS) entry which is preliminary data.</text>
</comment>
<dbReference type="InterPro" id="IPR041546">
    <property type="entry name" value="ClpA/ClpB_AAA_lid"/>
</dbReference>
<dbReference type="Gene3D" id="1.10.8.60">
    <property type="match status" value="2"/>
</dbReference>
<dbReference type="InterPro" id="IPR004176">
    <property type="entry name" value="Clp_R_N"/>
</dbReference>
<dbReference type="Gene3D" id="3.40.50.300">
    <property type="entry name" value="P-loop containing nucleotide triphosphate hydrolases"/>
    <property type="match status" value="2"/>
</dbReference>
<dbReference type="Gene3D" id="1.10.1780.10">
    <property type="entry name" value="Clp, N-terminal domain"/>
    <property type="match status" value="1"/>
</dbReference>
<dbReference type="InterPro" id="IPR050130">
    <property type="entry name" value="ClpA_ClpB"/>
</dbReference>
<dbReference type="PROSITE" id="PS50151">
    <property type="entry name" value="UVR"/>
    <property type="match status" value="1"/>
</dbReference>
<dbReference type="InterPro" id="IPR018368">
    <property type="entry name" value="ClpA/B_CS1"/>
</dbReference>
<dbReference type="InterPro" id="IPR019489">
    <property type="entry name" value="Clp_ATPase_C"/>
</dbReference>
<dbReference type="AlphaFoldDB" id="A0A6B4RZX2"/>
<dbReference type="FunFam" id="3.40.50.300:FF:000010">
    <property type="entry name" value="Chaperone clpB 1, putative"/>
    <property type="match status" value="1"/>
</dbReference>
<dbReference type="GO" id="GO:0034605">
    <property type="term" value="P:cellular response to heat"/>
    <property type="evidence" value="ECO:0007669"/>
    <property type="project" value="TreeGrafter"/>
</dbReference>
<dbReference type="OrthoDB" id="9803641at2"/>
<dbReference type="InterPro" id="IPR036628">
    <property type="entry name" value="Clp_N_dom_sf"/>
</dbReference>
<dbReference type="CDD" id="cd19499">
    <property type="entry name" value="RecA-like_ClpB_Hsp104-like"/>
    <property type="match status" value="1"/>
</dbReference>
<gene>
    <name evidence="10" type="ORF">FC774_02980</name>
    <name evidence="11" type="ORF">FDB51_10220</name>
</gene>